<dbReference type="Pfam" id="PF01509">
    <property type="entry name" value="TruB_N"/>
    <property type="match status" value="1"/>
</dbReference>
<dbReference type="CDD" id="cd02573">
    <property type="entry name" value="PseudoU_synth_EcTruB"/>
    <property type="match status" value="1"/>
</dbReference>
<dbReference type="AlphaFoldDB" id="A0A6V8NMU7"/>
<gene>
    <name evidence="7" type="ORF">HKBW3S03_02167</name>
</gene>
<dbReference type="InterPro" id="IPR020103">
    <property type="entry name" value="PsdUridine_synth_cat_dom_sf"/>
</dbReference>
<comment type="catalytic activity">
    <reaction evidence="1">
        <text>uridine(55) in tRNA = pseudouridine(55) in tRNA</text>
        <dbReference type="Rhea" id="RHEA:42532"/>
        <dbReference type="Rhea" id="RHEA-COMP:10101"/>
        <dbReference type="Rhea" id="RHEA-COMP:10102"/>
        <dbReference type="ChEBI" id="CHEBI:65314"/>
        <dbReference type="ChEBI" id="CHEBI:65315"/>
        <dbReference type="EC" id="5.4.99.25"/>
    </reaction>
</comment>
<dbReference type="RefSeq" id="WP_176237500.1">
    <property type="nucleotide sequence ID" value="NZ_BLRU01000594.1"/>
</dbReference>
<dbReference type="PANTHER" id="PTHR13767:SF2">
    <property type="entry name" value="PSEUDOURIDYLATE SYNTHASE TRUB1"/>
    <property type="match status" value="1"/>
</dbReference>
<dbReference type="Proteomes" id="UP000574717">
    <property type="component" value="Unassembled WGS sequence"/>
</dbReference>
<evidence type="ECO:0000256" key="5">
    <source>
        <dbReference type="ARBA" id="ARBA00023235"/>
    </source>
</evidence>
<evidence type="ECO:0000256" key="2">
    <source>
        <dbReference type="ARBA" id="ARBA00005642"/>
    </source>
</evidence>
<dbReference type="EMBL" id="BLRU01000594">
    <property type="protein sequence ID" value="GFP20664.1"/>
    <property type="molecule type" value="Genomic_DNA"/>
</dbReference>
<evidence type="ECO:0000259" key="6">
    <source>
        <dbReference type="Pfam" id="PF01509"/>
    </source>
</evidence>
<feature type="non-terminal residue" evidence="7">
    <location>
        <position position="189"/>
    </location>
</feature>
<keyword evidence="4" id="KW-0819">tRNA processing</keyword>
<proteinExistence type="inferred from homology"/>
<protein>
    <recommendedName>
        <fullName evidence="3">tRNA pseudouridine(55) synthase</fullName>
        <ecNumber evidence="3">5.4.99.25</ecNumber>
    </recommendedName>
</protein>
<comment type="similarity">
    <text evidence="2">Belongs to the pseudouridine synthase TruB family. Type 1 subfamily.</text>
</comment>
<evidence type="ECO:0000313" key="7">
    <source>
        <dbReference type="EMBL" id="GFP20664.1"/>
    </source>
</evidence>
<dbReference type="GO" id="GO:0160148">
    <property type="term" value="F:tRNA pseudouridine(55) synthase activity"/>
    <property type="evidence" value="ECO:0007669"/>
    <property type="project" value="UniProtKB-EC"/>
</dbReference>
<evidence type="ECO:0000256" key="3">
    <source>
        <dbReference type="ARBA" id="ARBA00012787"/>
    </source>
</evidence>
<dbReference type="GO" id="GO:0003723">
    <property type="term" value="F:RNA binding"/>
    <property type="evidence" value="ECO:0007669"/>
    <property type="project" value="InterPro"/>
</dbReference>
<evidence type="ECO:0000313" key="8">
    <source>
        <dbReference type="Proteomes" id="UP000574717"/>
    </source>
</evidence>
<dbReference type="PANTHER" id="PTHR13767">
    <property type="entry name" value="TRNA-PSEUDOURIDINE SYNTHASE"/>
    <property type="match status" value="1"/>
</dbReference>
<evidence type="ECO:0000256" key="1">
    <source>
        <dbReference type="ARBA" id="ARBA00000385"/>
    </source>
</evidence>
<organism evidence="7 8">
    <name type="scientific">Candidatus Hakubella thermalkaliphila</name>
    <dbReference type="NCBI Taxonomy" id="2754717"/>
    <lineage>
        <taxon>Bacteria</taxon>
        <taxon>Bacillati</taxon>
        <taxon>Actinomycetota</taxon>
        <taxon>Actinomycetota incertae sedis</taxon>
        <taxon>Candidatus Hakubellales</taxon>
        <taxon>Candidatus Hakubellaceae</taxon>
        <taxon>Candidatus Hakubella</taxon>
    </lineage>
</organism>
<dbReference type="HAMAP" id="MF_01080">
    <property type="entry name" value="TruB_bact"/>
    <property type="match status" value="1"/>
</dbReference>
<dbReference type="InterPro" id="IPR014780">
    <property type="entry name" value="tRNA_psdUridine_synth_TruB"/>
</dbReference>
<dbReference type="NCBIfam" id="TIGR00431">
    <property type="entry name" value="TruB"/>
    <property type="match status" value="1"/>
</dbReference>
<reference evidence="7 8" key="1">
    <citation type="journal article" date="2020" name="Front. Microbiol.">
        <title>Single-cell genomics of novel Actinobacteria with the Wood-Ljungdahl pathway discovered in a serpentinizing system.</title>
        <authorList>
            <person name="Merino N."/>
            <person name="Kawai M."/>
            <person name="Boyd E.S."/>
            <person name="Colman D.R."/>
            <person name="McGlynn S.E."/>
            <person name="Nealson K.H."/>
            <person name="Kurokawa K."/>
            <person name="Hongoh Y."/>
        </authorList>
    </citation>
    <scope>NUCLEOTIDE SEQUENCE [LARGE SCALE GENOMIC DNA]</scope>
    <source>
        <strain evidence="7 8">S03</strain>
    </source>
</reference>
<sequence>KPPGMTSHDVVNLVRRLTGMRRVGHTGTLDPGAAGVLPICIGQATRVSEYVLGMDKSYRAELSLGQATDTEDAAGQPVLTKPVPALTPHGVELVLKGFLGKGSQIPPMYSAVRVDGERLYELARRGEVVERKPREIQIYNIKLLEIRENFILFELDCSRGTYVRTLCKNIAEKLGSTGHMSFLLRTAVG</sequence>
<dbReference type="EC" id="5.4.99.25" evidence="3"/>
<dbReference type="SUPFAM" id="SSF55120">
    <property type="entry name" value="Pseudouridine synthase"/>
    <property type="match status" value="1"/>
</dbReference>
<dbReference type="Gene3D" id="3.30.2350.10">
    <property type="entry name" value="Pseudouridine synthase"/>
    <property type="match status" value="1"/>
</dbReference>
<comment type="caution">
    <text evidence="7">The sequence shown here is derived from an EMBL/GenBank/DDBJ whole genome shotgun (WGS) entry which is preliminary data.</text>
</comment>
<evidence type="ECO:0000256" key="4">
    <source>
        <dbReference type="ARBA" id="ARBA00022694"/>
    </source>
</evidence>
<name>A0A6V8NMU7_9ACTN</name>
<dbReference type="GO" id="GO:0006400">
    <property type="term" value="P:tRNA modification"/>
    <property type="evidence" value="ECO:0007669"/>
    <property type="project" value="TreeGrafter"/>
</dbReference>
<dbReference type="GO" id="GO:1990481">
    <property type="term" value="P:mRNA pseudouridine synthesis"/>
    <property type="evidence" value="ECO:0007669"/>
    <property type="project" value="TreeGrafter"/>
</dbReference>
<dbReference type="InterPro" id="IPR002501">
    <property type="entry name" value="PsdUridine_synth_N"/>
</dbReference>
<feature type="domain" description="Pseudouridine synthase II N-terminal" evidence="6">
    <location>
        <begin position="15"/>
        <end position="163"/>
    </location>
</feature>
<accession>A0A6V8NMU7</accession>
<feature type="non-terminal residue" evidence="7">
    <location>
        <position position="1"/>
    </location>
</feature>
<keyword evidence="5" id="KW-0413">Isomerase</keyword>